<keyword evidence="2" id="KW-1185">Reference proteome</keyword>
<protein>
    <submittedName>
        <fullName evidence="1">Uncharacterized protein</fullName>
    </submittedName>
</protein>
<accession>A0ABP8I7S7</accession>
<reference evidence="2" key="1">
    <citation type="journal article" date="2019" name="Int. J. Syst. Evol. Microbiol.">
        <title>The Global Catalogue of Microorganisms (GCM) 10K type strain sequencing project: providing services to taxonomists for standard genome sequencing and annotation.</title>
        <authorList>
            <consortium name="The Broad Institute Genomics Platform"/>
            <consortium name="The Broad Institute Genome Sequencing Center for Infectious Disease"/>
            <person name="Wu L."/>
            <person name="Ma J."/>
        </authorList>
    </citation>
    <scope>NUCLEOTIDE SEQUENCE [LARGE SCALE GENOMIC DNA]</scope>
    <source>
        <strain evidence="2">JCM 17923</strain>
    </source>
</reference>
<dbReference type="RefSeq" id="WP_345235010.1">
    <property type="nucleotide sequence ID" value="NZ_BAABGZ010000013.1"/>
</dbReference>
<gene>
    <name evidence="1" type="ORF">GCM10023185_13230</name>
</gene>
<evidence type="ECO:0000313" key="1">
    <source>
        <dbReference type="EMBL" id="GAA4353023.1"/>
    </source>
</evidence>
<name>A0ABP8I7S7_9BACT</name>
<dbReference type="Proteomes" id="UP001501153">
    <property type="component" value="Unassembled WGS sequence"/>
</dbReference>
<organism evidence="1 2">
    <name type="scientific">Hymenobacter saemangeumensis</name>
    <dbReference type="NCBI Taxonomy" id="1084522"/>
    <lineage>
        <taxon>Bacteria</taxon>
        <taxon>Pseudomonadati</taxon>
        <taxon>Bacteroidota</taxon>
        <taxon>Cytophagia</taxon>
        <taxon>Cytophagales</taxon>
        <taxon>Hymenobacteraceae</taxon>
        <taxon>Hymenobacter</taxon>
    </lineage>
</organism>
<proteinExistence type="predicted"/>
<comment type="caution">
    <text evidence="1">The sequence shown here is derived from an EMBL/GenBank/DDBJ whole genome shotgun (WGS) entry which is preliminary data.</text>
</comment>
<sequence length="112" mass="12908">MSSPLTIVRQHGPTEWLATVDMLTGVLRVNGSRWDALKPAHRRFFELHELAHYQTKNADELLADRLAFATFIQERHPAREAYNALATVLNPAVPEHRLRLDFMKRRAARHTA</sequence>
<evidence type="ECO:0000313" key="2">
    <source>
        <dbReference type="Proteomes" id="UP001501153"/>
    </source>
</evidence>
<dbReference type="EMBL" id="BAABGZ010000013">
    <property type="protein sequence ID" value="GAA4353023.1"/>
    <property type="molecule type" value="Genomic_DNA"/>
</dbReference>